<dbReference type="NCBIfam" id="TIGR01097">
    <property type="entry name" value="PhnE"/>
    <property type="match status" value="1"/>
</dbReference>
<dbReference type="InterPro" id="IPR005769">
    <property type="entry name" value="PhnE/PtxC"/>
</dbReference>
<evidence type="ECO:0000256" key="6">
    <source>
        <dbReference type="ARBA" id="ARBA00023136"/>
    </source>
</evidence>
<feature type="transmembrane region" description="Helical" evidence="7">
    <location>
        <begin position="88"/>
        <end position="113"/>
    </location>
</feature>
<dbReference type="SUPFAM" id="SSF161098">
    <property type="entry name" value="MetI-like"/>
    <property type="match status" value="1"/>
</dbReference>
<keyword evidence="6 7" id="KW-0472">Membrane</keyword>
<dbReference type="OrthoDB" id="8557224at2"/>
<dbReference type="PANTHER" id="PTHR30043:SF1">
    <property type="entry name" value="ABC TRANSPORT SYSTEM PERMEASE PROTEIN P69"/>
    <property type="match status" value="1"/>
</dbReference>
<dbReference type="Pfam" id="PF00528">
    <property type="entry name" value="BPD_transp_1"/>
    <property type="match status" value="1"/>
</dbReference>
<evidence type="ECO:0000256" key="2">
    <source>
        <dbReference type="ARBA" id="ARBA00022448"/>
    </source>
</evidence>
<accession>A0A1L9NZ53</accession>
<feature type="transmembrane region" description="Helical" evidence="7">
    <location>
        <begin position="247"/>
        <end position="268"/>
    </location>
</feature>
<keyword evidence="10" id="KW-1185">Reference proteome</keyword>
<dbReference type="InterPro" id="IPR035906">
    <property type="entry name" value="MetI-like_sf"/>
</dbReference>
<evidence type="ECO:0000313" key="10">
    <source>
        <dbReference type="Proteomes" id="UP000184514"/>
    </source>
</evidence>
<comment type="caution">
    <text evidence="9">The sequence shown here is derived from an EMBL/GenBank/DDBJ whole genome shotgun (WGS) entry which is preliminary data.</text>
</comment>
<evidence type="ECO:0000256" key="3">
    <source>
        <dbReference type="ARBA" id="ARBA00022475"/>
    </source>
</evidence>
<evidence type="ECO:0000256" key="5">
    <source>
        <dbReference type="ARBA" id="ARBA00022989"/>
    </source>
</evidence>
<proteinExistence type="inferred from homology"/>
<dbReference type="EMBL" id="MLCB01000091">
    <property type="protein sequence ID" value="OJI94575.1"/>
    <property type="molecule type" value="Genomic_DNA"/>
</dbReference>
<dbReference type="Proteomes" id="UP000184514">
    <property type="component" value="Unassembled WGS sequence"/>
</dbReference>
<dbReference type="GO" id="GO:0005886">
    <property type="term" value="C:plasma membrane"/>
    <property type="evidence" value="ECO:0007669"/>
    <property type="project" value="UniProtKB-SubCell"/>
</dbReference>
<reference evidence="9 10" key="1">
    <citation type="submission" date="2016-10" db="EMBL/GenBank/DDBJ databases">
        <title>Genome sequence of Planktotalea frisia SH6-1.</title>
        <authorList>
            <person name="Poehlein A."/>
            <person name="Bakenhus I."/>
            <person name="Voget S."/>
            <person name="Brinkhoff T."/>
            <person name="Simon M."/>
        </authorList>
    </citation>
    <scope>NUCLEOTIDE SEQUENCE [LARGE SCALE GENOMIC DNA]</scope>
    <source>
        <strain evidence="9 10">SH6-1</strain>
    </source>
</reference>
<name>A0A1L9NZ53_9RHOB</name>
<keyword evidence="3" id="KW-1003">Cell membrane</keyword>
<dbReference type="PANTHER" id="PTHR30043">
    <property type="entry name" value="PHOSPHONATES TRANSPORT SYSTEM PERMEASE PROTEIN"/>
    <property type="match status" value="1"/>
</dbReference>
<dbReference type="PROSITE" id="PS50928">
    <property type="entry name" value="ABC_TM1"/>
    <property type="match status" value="1"/>
</dbReference>
<gene>
    <name evidence="9" type="primary">phnE_1</name>
    <name evidence="9" type="ORF">PFRI_11240</name>
</gene>
<dbReference type="AlphaFoldDB" id="A0A1L9NZ53"/>
<dbReference type="RefSeq" id="WP_072629749.1">
    <property type="nucleotide sequence ID" value="NZ_MLCB01000091.1"/>
</dbReference>
<evidence type="ECO:0000256" key="1">
    <source>
        <dbReference type="ARBA" id="ARBA00004651"/>
    </source>
</evidence>
<dbReference type="InterPro" id="IPR000515">
    <property type="entry name" value="MetI-like"/>
</dbReference>
<dbReference type="CDD" id="cd06261">
    <property type="entry name" value="TM_PBP2"/>
    <property type="match status" value="1"/>
</dbReference>
<comment type="similarity">
    <text evidence="7">Belongs to the binding-protein-dependent transport system permease family.</text>
</comment>
<feature type="transmembrane region" description="Helical" evidence="7">
    <location>
        <begin position="27"/>
        <end position="48"/>
    </location>
</feature>
<protein>
    <submittedName>
        <fullName evidence="9">Phosphate-import permease protein PhnE</fullName>
    </submittedName>
</protein>
<comment type="subcellular location">
    <subcellularLocation>
        <location evidence="1 7">Cell membrane</location>
        <topology evidence="1 7">Multi-pass membrane protein</topology>
    </subcellularLocation>
</comment>
<keyword evidence="5 7" id="KW-1133">Transmembrane helix</keyword>
<keyword evidence="2 7" id="KW-0813">Transport</keyword>
<evidence type="ECO:0000256" key="7">
    <source>
        <dbReference type="RuleBase" id="RU363032"/>
    </source>
</evidence>
<sequence>MTDTAPPRNERARFELARFERPSAISFLGYALGLVIIFWCLAGAGFSLEKVASSPPRFADFAARAFPPNLDPQVLTRLGWKMVETLQIAVAGAVIGVIISVPVALLAAKGLIAGPWVNQIMRTGLSFIRAVPDIAWALVFVVAVGLGPFAGMLAIVIDTIGFCGRFFADDMEATDKGPAESLTATGARKLDVVACATIPGSLPAFISTSLFALEKAVRSSTILGLVGAGGIGIELKVGFDLFDYPTAMTVILMIAVVVIGIELVSGWARTKIIGEQR</sequence>
<feature type="domain" description="ABC transmembrane type-1" evidence="8">
    <location>
        <begin position="82"/>
        <end position="265"/>
    </location>
</feature>
<feature type="transmembrane region" description="Helical" evidence="7">
    <location>
        <begin position="134"/>
        <end position="157"/>
    </location>
</feature>
<evidence type="ECO:0000313" key="9">
    <source>
        <dbReference type="EMBL" id="OJI94575.1"/>
    </source>
</evidence>
<keyword evidence="4 7" id="KW-0812">Transmembrane</keyword>
<evidence type="ECO:0000259" key="8">
    <source>
        <dbReference type="PROSITE" id="PS50928"/>
    </source>
</evidence>
<organism evidence="9 10">
    <name type="scientific">Planktotalea frisia</name>
    <dbReference type="NCBI Taxonomy" id="696762"/>
    <lineage>
        <taxon>Bacteria</taxon>
        <taxon>Pseudomonadati</taxon>
        <taxon>Pseudomonadota</taxon>
        <taxon>Alphaproteobacteria</taxon>
        <taxon>Rhodobacterales</taxon>
        <taxon>Paracoccaceae</taxon>
        <taxon>Planktotalea</taxon>
    </lineage>
</organism>
<dbReference type="GO" id="GO:0015416">
    <property type="term" value="F:ABC-type phosphonate transporter activity"/>
    <property type="evidence" value="ECO:0007669"/>
    <property type="project" value="InterPro"/>
</dbReference>
<dbReference type="Gene3D" id="1.10.3720.10">
    <property type="entry name" value="MetI-like"/>
    <property type="match status" value="1"/>
</dbReference>
<dbReference type="STRING" id="696762.PFRI_11240"/>
<evidence type="ECO:0000256" key="4">
    <source>
        <dbReference type="ARBA" id="ARBA00022692"/>
    </source>
</evidence>